<keyword evidence="5 7" id="KW-1133">Transmembrane helix</keyword>
<evidence type="ECO:0000256" key="6">
    <source>
        <dbReference type="ARBA" id="ARBA00023136"/>
    </source>
</evidence>
<dbReference type="PANTHER" id="PTHR30012">
    <property type="entry name" value="GENERAL SECRETION PATHWAY PROTEIN"/>
    <property type="match status" value="1"/>
</dbReference>
<dbReference type="InterPro" id="IPR042094">
    <property type="entry name" value="T2SS_GspF_sf"/>
</dbReference>
<sequence length="70" mass="7772">MLRSGEDSGTMSEVLRDVSDYYARELKTVIKTVTSMIEPIMIVLMGVLVGFIAMSIILPIFKMSSLVMGR</sequence>
<evidence type="ECO:0000259" key="8">
    <source>
        <dbReference type="Pfam" id="PF00482"/>
    </source>
</evidence>
<comment type="caution">
    <text evidence="9">The sequence shown here is derived from an EMBL/GenBank/DDBJ whole genome shotgun (WGS) entry which is preliminary data.</text>
</comment>
<keyword evidence="4 7" id="KW-0812">Transmembrane</keyword>
<keyword evidence="3" id="KW-1003">Cell membrane</keyword>
<organism evidence="9">
    <name type="scientific">marine sediment metagenome</name>
    <dbReference type="NCBI Taxonomy" id="412755"/>
    <lineage>
        <taxon>unclassified sequences</taxon>
        <taxon>metagenomes</taxon>
        <taxon>ecological metagenomes</taxon>
    </lineage>
</organism>
<gene>
    <name evidence="9" type="ORF">S01H4_27740</name>
</gene>
<feature type="transmembrane region" description="Helical" evidence="7">
    <location>
        <begin position="40"/>
        <end position="61"/>
    </location>
</feature>
<name>X1BDA8_9ZZZZ</name>
<keyword evidence="6 7" id="KW-0472">Membrane</keyword>
<dbReference type="AlphaFoldDB" id="X1BDA8"/>
<dbReference type="Gene3D" id="1.20.81.30">
    <property type="entry name" value="Type II secretion system (T2SS), domain F"/>
    <property type="match status" value="1"/>
</dbReference>
<feature type="domain" description="Type II secretion system protein GspF" evidence="8">
    <location>
        <begin position="1"/>
        <end position="59"/>
    </location>
</feature>
<reference evidence="9" key="1">
    <citation type="journal article" date="2014" name="Front. Microbiol.">
        <title>High frequency of phylogenetically diverse reductive dehalogenase-homologous genes in deep subseafloor sedimentary metagenomes.</title>
        <authorList>
            <person name="Kawai M."/>
            <person name="Futagami T."/>
            <person name="Toyoda A."/>
            <person name="Takaki Y."/>
            <person name="Nishi S."/>
            <person name="Hori S."/>
            <person name="Arai W."/>
            <person name="Tsubouchi T."/>
            <person name="Morono Y."/>
            <person name="Uchiyama I."/>
            <person name="Ito T."/>
            <person name="Fujiyama A."/>
            <person name="Inagaki F."/>
            <person name="Takami H."/>
        </authorList>
    </citation>
    <scope>NUCLEOTIDE SEQUENCE</scope>
    <source>
        <strain evidence="9">Expedition CK06-06</strain>
    </source>
</reference>
<dbReference type="InterPro" id="IPR018076">
    <property type="entry name" value="T2SS_GspF_dom"/>
</dbReference>
<evidence type="ECO:0000256" key="7">
    <source>
        <dbReference type="SAM" id="Phobius"/>
    </source>
</evidence>
<evidence type="ECO:0000256" key="1">
    <source>
        <dbReference type="ARBA" id="ARBA00004651"/>
    </source>
</evidence>
<evidence type="ECO:0000256" key="2">
    <source>
        <dbReference type="ARBA" id="ARBA00005745"/>
    </source>
</evidence>
<protein>
    <recommendedName>
        <fullName evidence="8">Type II secretion system protein GspF domain-containing protein</fullName>
    </recommendedName>
</protein>
<comment type="similarity">
    <text evidence="2">Belongs to the GSP F family.</text>
</comment>
<evidence type="ECO:0000256" key="4">
    <source>
        <dbReference type="ARBA" id="ARBA00022692"/>
    </source>
</evidence>
<dbReference type="InterPro" id="IPR003004">
    <property type="entry name" value="GspF/PilC"/>
</dbReference>
<evidence type="ECO:0000256" key="5">
    <source>
        <dbReference type="ARBA" id="ARBA00022989"/>
    </source>
</evidence>
<dbReference type="PRINTS" id="PR00812">
    <property type="entry name" value="BCTERIALGSPF"/>
</dbReference>
<dbReference type="GO" id="GO:0005886">
    <property type="term" value="C:plasma membrane"/>
    <property type="evidence" value="ECO:0007669"/>
    <property type="project" value="UniProtKB-SubCell"/>
</dbReference>
<dbReference type="Pfam" id="PF00482">
    <property type="entry name" value="T2SSF"/>
    <property type="match status" value="1"/>
</dbReference>
<proteinExistence type="inferred from homology"/>
<evidence type="ECO:0000313" key="9">
    <source>
        <dbReference type="EMBL" id="GAG79222.1"/>
    </source>
</evidence>
<accession>X1BDA8</accession>
<dbReference type="EMBL" id="BART01013623">
    <property type="protein sequence ID" value="GAG79222.1"/>
    <property type="molecule type" value="Genomic_DNA"/>
</dbReference>
<dbReference type="PANTHER" id="PTHR30012:SF0">
    <property type="entry name" value="TYPE II SECRETION SYSTEM PROTEIN F-RELATED"/>
    <property type="match status" value="1"/>
</dbReference>
<comment type="subcellular location">
    <subcellularLocation>
        <location evidence="1">Cell membrane</location>
        <topology evidence="1">Multi-pass membrane protein</topology>
    </subcellularLocation>
</comment>
<evidence type="ECO:0000256" key="3">
    <source>
        <dbReference type="ARBA" id="ARBA00022475"/>
    </source>
</evidence>